<dbReference type="EMBL" id="CP120733">
    <property type="protein sequence ID" value="WFD08765.1"/>
    <property type="molecule type" value="Genomic_DNA"/>
</dbReference>
<protein>
    <submittedName>
        <fullName evidence="1">Uncharacterized protein</fullName>
    </submittedName>
</protein>
<organism evidence="1 2">
    <name type="scientific">Tepidibacter hydrothermalis</name>
    <dbReference type="NCBI Taxonomy" id="3036126"/>
    <lineage>
        <taxon>Bacteria</taxon>
        <taxon>Bacillati</taxon>
        <taxon>Bacillota</taxon>
        <taxon>Clostridia</taxon>
        <taxon>Peptostreptococcales</taxon>
        <taxon>Peptostreptococcaceae</taxon>
        <taxon>Tepidibacter</taxon>
    </lineage>
</organism>
<name>A0ABY8E7A0_9FIRM</name>
<reference evidence="1 2" key="1">
    <citation type="submission" date="2023-03" db="EMBL/GenBank/DDBJ databases">
        <title>Complete genome sequence of Tepidibacter sp. SWIR-1, isolated from a deep-sea hydrothermal vent.</title>
        <authorList>
            <person name="Li X."/>
        </authorList>
    </citation>
    <scope>NUCLEOTIDE SEQUENCE [LARGE SCALE GENOMIC DNA]</scope>
    <source>
        <strain evidence="1 2">SWIR-1</strain>
    </source>
</reference>
<dbReference type="RefSeq" id="WP_277730678.1">
    <property type="nucleotide sequence ID" value="NZ_CP120733.1"/>
</dbReference>
<dbReference type="Proteomes" id="UP001222800">
    <property type="component" value="Chromosome"/>
</dbReference>
<sequence length="126" mass="14606">MSALINECKNRGIGFSINVQEDVREFAKKFDIEERMLKTGFSYYPKDVPEKGNRIFKIGYTSNKDRFFLELNIDFNYSDIIENQEHMLILSDDDRKNLHAGGVKACYLSDNIELAKKLIETSIKSI</sequence>
<keyword evidence="2" id="KW-1185">Reference proteome</keyword>
<evidence type="ECO:0000313" key="2">
    <source>
        <dbReference type="Proteomes" id="UP001222800"/>
    </source>
</evidence>
<gene>
    <name evidence="1" type="ORF">P4S50_10180</name>
</gene>
<accession>A0ABY8E7A0</accession>
<proteinExistence type="predicted"/>
<evidence type="ECO:0000313" key="1">
    <source>
        <dbReference type="EMBL" id="WFD08765.1"/>
    </source>
</evidence>